<sequence length="259" mass="25625">MKRLAAGVAGFLTSRIPGPSGTEWQRTNFAGDPVSLAGGVRAAIGAGVAALVTGGRVGAAGVAAVTAGAVAGYVDDHREEEFESGKGLTGHLKQLSQGNVTTGVLKIGLIGAGAGVAALLLCDRRSVTDWVVRSVAIAGTANLINLLDLRPGRALKVAGAGALLAMPRSGPTAPLLAGLATTVAGNAGEDLAGRTMLGDLGANALGAGLGVAMAGHPNRAVRTVVAGATVGLILASEKVSFSRVIDNNSVLSAIDRWGR</sequence>
<dbReference type="RefSeq" id="WP_126703443.1">
    <property type="nucleotide sequence ID" value="NZ_CP034593.1"/>
</dbReference>
<dbReference type="OrthoDB" id="2679245at2"/>
<dbReference type="Proteomes" id="UP000280344">
    <property type="component" value="Chromosome"/>
</dbReference>
<accession>A0A3Q9G684</accession>
<gene>
    <name evidence="1" type="ORF">EJ997_04040</name>
</gene>
<dbReference type="EMBL" id="CP034593">
    <property type="protein sequence ID" value="AZQ76635.1"/>
    <property type="molecule type" value="Genomic_DNA"/>
</dbReference>
<name>A0A3Q9G684_9ACTO</name>
<dbReference type="KEGG" id="flh:EJ997_04040"/>
<keyword evidence="2" id="KW-1185">Reference proteome</keyword>
<dbReference type="AlphaFoldDB" id="A0A3Q9G684"/>
<organism evidence="1 2">
    <name type="scientific">Flaviflexus ciconiae</name>
    <dbReference type="NCBI Taxonomy" id="2496867"/>
    <lineage>
        <taxon>Bacteria</taxon>
        <taxon>Bacillati</taxon>
        <taxon>Actinomycetota</taxon>
        <taxon>Actinomycetes</taxon>
        <taxon>Actinomycetales</taxon>
        <taxon>Actinomycetaceae</taxon>
        <taxon>Flaviflexus</taxon>
    </lineage>
</organism>
<evidence type="ECO:0000313" key="2">
    <source>
        <dbReference type="Proteomes" id="UP000280344"/>
    </source>
</evidence>
<reference evidence="1 2" key="1">
    <citation type="submission" date="2018-12" db="EMBL/GenBank/DDBJ databases">
        <title>Complete genome sequence of Flaviflexus sp. H23T48.</title>
        <authorList>
            <person name="Bae J.-W."/>
            <person name="Lee J.-Y."/>
        </authorList>
    </citation>
    <scope>NUCLEOTIDE SEQUENCE [LARGE SCALE GENOMIC DNA]</scope>
    <source>
        <strain evidence="1 2">H23T48</strain>
    </source>
</reference>
<protein>
    <submittedName>
        <fullName evidence="1">Uncharacterized protein</fullName>
    </submittedName>
</protein>
<evidence type="ECO:0000313" key="1">
    <source>
        <dbReference type="EMBL" id="AZQ76635.1"/>
    </source>
</evidence>
<proteinExistence type="predicted"/>